<dbReference type="NCBIfam" id="TIGR02989">
    <property type="entry name" value="Sig-70_gvs1"/>
    <property type="match status" value="1"/>
</dbReference>
<keyword evidence="3" id="KW-0731">Sigma factor</keyword>
<reference evidence="6 7" key="1">
    <citation type="submission" date="2019-02" db="EMBL/GenBank/DDBJ databases">
        <title>Deep-cultivation of Planctomycetes and their phenomic and genomic characterization uncovers novel biology.</title>
        <authorList>
            <person name="Wiegand S."/>
            <person name="Jogler M."/>
            <person name="Boedeker C."/>
            <person name="Pinto D."/>
            <person name="Vollmers J."/>
            <person name="Rivas-Marin E."/>
            <person name="Kohn T."/>
            <person name="Peeters S.H."/>
            <person name="Heuer A."/>
            <person name="Rast P."/>
            <person name="Oberbeckmann S."/>
            <person name="Bunk B."/>
            <person name="Jeske O."/>
            <person name="Meyerdierks A."/>
            <person name="Storesund J.E."/>
            <person name="Kallscheuer N."/>
            <person name="Luecker S."/>
            <person name="Lage O.M."/>
            <person name="Pohl T."/>
            <person name="Merkel B.J."/>
            <person name="Hornburger P."/>
            <person name="Mueller R.-W."/>
            <person name="Bruemmer F."/>
            <person name="Labrenz M."/>
            <person name="Spormann A.M."/>
            <person name="Op den Camp H."/>
            <person name="Overmann J."/>
            <person name="Amann R."/>
            <person name="Jetten M.S.M."/>
            <person name="Mascher T."/>
            <person name="Medema M.H."/>
            <person name="Devos D.P."/>
            <person name="Kaster A.-K."/>
            <person name="Ovreas L."/>
            <person name="Rohde M."/>
            <person name="Galperin M.Y."/>
            <person name="Jogler C."/>
        </authorList>
    </citation>
    <scope>NUCLEOTIDE SEQUENCE [LARGE SCALE GENOMIC DNA]</scope>
    <source>
        <strain evidence="6 7">V22</strain>
    </source>
</reference>
<accession>A0A517T3V6</accession>
<dbReference type="NCBIfam" id="TIGR02937">
    <property type="entry name" value="sigma70-ECF"/>
    <property type="match status" value="1"/>
</dbReference>
<dbReference type="InterPro" id="IPR039425">
    <property type="entry name" value="RNA_pol_sigma-70-like"/>
</dbReference>
<feature type="domain" description="RNA polymerase sigma-70 region 2" evidence="5">
    <location>
        <begin position="26"/>
        <end position="90"/>
    </location>
</feature>
<dbReference type="Gene3D" id="1.10.1740.10">
    <property type="match status" value="1"/>
</dbReference>
<dbReference type="InterPro" id="IPR007627">
    <property type="entry name" value="RNA_pol_sigma70_r2"/>
</dbReference>
<protein>
    <submittedName>
        <fullName evidence="6">ECF RNA polymerase sigma-E factor</fullName>
    </submittedName>
</protein>
<sequence length="184" mass="21729">MGQWLEHSVQDDSMQAHEQFVRELRANYWPVYRYVISLVPQPSEADDLMQEVSVVLWRKFDEFEQGTNFLAWAKKVALNTTRNYLKSRRRSRVVSSGTLNAIAQTERGMSEILELRRVFLAECIEELPLEKRRLIRQRYLEEHSPEELAAASQNKTANIYNQLSRIRKQLLDCITKKINRSSER</sequence>
<dbReference type="EMBL" id="CP036316">
    <property type="protein sequence ID" value="QDT63057.1"/>
    <property type="molecule type" value="Genomic_DNA"/>
</dbReference>
<dbReference type="InterPro" id="IPR014284">
    <property type="entry name" value="RNA_pol_sigma-70_dom"/>
</dbReference>
<dbReference type="AlphaFoldDB" id="A0A517T3V6"/>
<dbReference type="SUPFAM" id="SSF88946">
    <property type="entry name" value="Sigma2 domain of RNA polymerase sigma factors"/>
    <property type="match status" value="1"/>
</dbReference>
<dbReference type="GO" id="GO:0016987">
    <property type="term" value="F:sigma factor activity"/>
    <property type="evidence" value="ECO:0007669"/>
    <property type="project" value="UniProtKB-KW"/>
</dbReference>
<keyword evidence="4" id="KW-0804">Transcription</keyword>
<dbReference type="PANTHER" id="PTHR43133">
    <property type="entry name" value="RNA POLYMERASE ECF-TYPE SIGMA FACTO"/>
    <property type="match status" value="1"/>
</dbReference>
<dbReference type="InterPro" id="IPR013325">
    <property type="entry name" value="RNA_pol_sigma_r2"/>
</dbReference>
<dbReference type="InterPro" id="IPR014331">
    <property type="entry name" value="RNA_pol_sigma70_ECF_RHOBA"/>
</dbReference>
<dbReference type="GO" id="GO:0006352">
    <property type="term" value="P:DNA-templated transcription initiation"/>
    <property type="evidence" value="ECO:0007669"/>
    <property type="project" value="InterPro"/>
</dbReference>
<dbReference type="SUPFAM" id="SSF88659">
    <property type="entry name" value="Sigma3 and sigma4 domains of RNA polymerase sigma factors"/>
    <property type="match status" value="1"/>
</dbReference>
<dbReference type="Pfam" id="PF04542">
    <property type="entry name" value="Sigma70_r2"/>
    <property type="match status" value="1"/>
</dbReference>
<proteinExistence type="inferred from homology"/>
<evidence type="ECO:0000256" key="2">
    <source>
        <dbReference type="ARBA" id="ARBA00023015"/>
    </source>
</evidence>
<evidence type="ECO:0000313" key="6">
    <source>
        <dbReference type="EMBL" id="QDT63057.1"/>
    </source>
</evidence>
<evidence type="ECO:0000256" key="4">
    <source>
        <dbReference type="ARBA" id="ARBA00023163"/>
    </source>
</evidence>
<organism evidence="6 7">
    <name type="scientific">Calycomorphotria hydatis</name>
    <dbReference type="NCBI Taxonomy" id="2528027"/>
    <lineage>
        <taxon>Bacteria</taxon>
        <taxon>Pseudomonadati</taxon>
        <taxon>Planctomycetota</taxon>
        <taxon>Planctomycetia</taxon>
        <taxon>Planctomycetales</taxon>
        <taxon>Planctomycetaceae</taxon>
        <taxon>Calycomorphotria</taxon>
    </lineage>
</organism>
<keyword evidence="7" id="KW-1185">Reference proteome</keyword>
<evidence type="ECO:0000313" key="7">
    <source>
        <dbReference type="Proteomes" id="UP000319976"/>
    </source>
</evidence>
<dbReference type="RefSeq" id="WP_197439855.1">
    <property type="nucleotide sequence ID" value="NZ_CP036316.1"/>
</dbReference>
<dbReference type="PANTHER" id="PTHR43133:SF51">
    <property type="entry name" value="RNA POLYMERASE SIGMA FACTOR"/>
    <property type="match status" value="1"/>
</dbReference>
<gene>
    <name evidence="6" type="primary">rpoE_1</name>
    <name evidence="6" type="ORF">V22_02560</name>
</gene>
<dbReference type="Gene3D" id="1.10.10.10">
    <property type="entry name" value="Winged helix-like DNA-binding domain superfamily/Winged helix DNA-binding domain"/>
    <property type="match status" value="1"/>
</dbReference>
<evidence type="ECO:0000256" key="1">
    <source>
        <dbReference type="ARBA" id="ARBA00010641"/>
    </source>
</evidence>
<dbReference type="InterPro" id="IPR013324">
    <property type="entry name" value="RNA_pol_sigma_r3/r4-like"/>
</dbReference>
<evidence type="ECO:0000259" key="5">
    <source>
        <dbReference type="Pfam" id="PF04542"/>
    </source>
</evidence>
<evidence type="ECO:0000256" key="3">
    <source>
        <dbReference type="ARBA" id="ARBA00023082"/>
    </source>
</evidence>
<dbReference type="InterPro" id="IPR036388">
    <property type="entry name" value="WH-like_DNA-bd_sf"/>
</dbReference>
<keyword evidence="2" id="KW-0805">Transcription regulation</keyword>
<name>A0A517T3V6_9PLAN</name>
<comment type="similarity">
    <text evidence="1">Belongs to the sigma-70 factor family. ECF subfamily.</text>
</comment>
<dbReference type="Proteomes" id="UP000319976">
    <property type="component" value="Chromosome"/>
</dbReference>
<dbReference type="KEGG" id="chya:V22_02560"/>